<evidence type="ECO:0000256" key="1">
    <source>
        <dbReference type="ARBA" id="ARBA00005446"/>
    </source>
</evidence>
<keyword evidence="5 15" id="KW-0347">Helicase</keyword>
<dbReference type="Pfam" id="PF12073">
    <property type="entry name" value="DUF3553"/>
    <property type="match status" value="1"/>
</dbReference>
<keyword evidence="6" id="KW-0067">ATP-binding</keyword>
<dbReference type="Gene3D" id="3.40.50.300">
    <property type="entry name" value="P-loop containing nucleotide triphosphate hydrolases"/>
    <property type="match status" value="2"/>
</dbReference>
<dbReference type="InterPro" id="IPR036388">
    <property type="entry name" value="WH-like_DNA-bd_sf"/>
</dbReference>
<dbReference type="RefSeq" id="WP_289457942.1">
    <property type="nucleotide sequence ID" value="NZ_JAUCML010000003.1"/>
</dbReference>
<evidence type="ECO:0000256" key="8">
    <source>
        <dbReference type="ARBA" id="ARBA00023235"/>
    </source>
</evidence>
<comment type="caution">
    <text evidence="15">The sequence shown here is derived from an EMBL/GenBank/DDBJ whole genome shotgun (WGS) entry which is preliminary data.</text>
</comment>
<gene>
    <name evidence="15" type="ORF">QUG92_05060</name>
</gene>
<dbReference type="InterPro" id="IPR011545">
    <property type="entry name" value="DEAD/DEAH_box_helicase_dom"/>
</dbReference>
<dbReference type="Gene3D" id="1.10.10.10">
    <property type="entry name" value="Winged helix-like DNA-binding domain superfamily/Winged helix DNA-binding domain"/>
    <property type="match status" value="1"/>
</dbReference>
<keyword evidence="8" id="KW-0413">Isomerase</keyword>
<dbReference type="EC" id="5.6.2.4" evidence="10"/>
<dbReference type="EMBL" id="JAUCML010000003">
    <property type="protein sequence ID" value="MDM7884467.1"/>
    <property type="molecule type" value="Genomic_DNA"/>
</dbReference>
<dbReference type="SMART" id="SM00487">
    <property type="entry name" value="DEXDc"/>
    <property type="match status" value="1"/>
</dbReference>
<dbReference type="PANTHER" id="PTHR13710">
    <property type="entry name" value="DNA HELICASE RECQ FAMILY MEMBER"/>
    <property type="match status" value="1"/>
</dbReference>
<dbReference type="Pfam" id="PF00271">
    <property type="entry name" value="Helicase_C"/>
    <property type="match status" value="1"/>
</dbReference>
<keyword evidence="3" id="KW-0547">Nucleotide-binding</keyword>
<sequence>MHKELRTRAADVFGWDLHPEQERVVDAVLDGRDALALMPTGSGKSAIYQVAALALDGPVVVVSPLVALQEDQVVGIEDHPDAPRAVTINATRGSRQLEDAWDAVASGEARYVFLAPEQLAKDEVVEKLRDAGVALVTVDEAHCVSSWGHDFRPDYLVLGEVVERLGRPPVLAMTATGSTPVRTEIVERLGMRDPLVVATGFDRPNLRFEVVRHSDDESKHEAVVEQVAGLEGVGIVYVATRAETLVYADELVESGRRAKPYHAGLRVRDREQVHHEFLDGELDVVVATSAFGMGIDKPDVRFVVHADVPESVDAYYQEVGRAGRDGDVGLATMHYRAEDLGLRRFFASGSPRPATLRAVFDAVPAEGSVARSELAERSGLAARTAGRAANALVDAGALDDGEDGLTRRPDGPRDAEAAAGLAKAQAKEREEIEESRIAMMRRFAETSGCRRQFLLGYFGDELAEPCGNCDTCTAGTARDADAHGADGANDDAWPPEAPVEHAQWGRGTVMSTEDDRLTVFFESAGYKTLGLADVEERHLLERV</sequence>
<dbReference type="InterPro" id="IPR032284">
    <property type="entry name" value="RecQ_Zn-bd"/>
</dbReference>
<dbReference type="Pfam" id="PF00270">
    <property type="entry name" value="DEAD"/>
    <property type="match status" value="1"/>
</dbReference>
<dbReference type="PROSITE" id="PS51194">
    <property type="entry name" value="HELICASE_CTER"/>
    <property type="match status" value="1"/>
</dbReference>
<dbReference type="InterPro" id="IPR021938">
    <property type="entry name" value="DUF3553"/>
</dbReference>
<dbReference type="PROSITE" id="PS51192">
    <property type="entry name" value="HELICASE_ATP_BIND_1"/>
    <property type="match status" value="1"/>
</dbReference>
<dbReference type="InterPro" id="IPR004589">
    <property type="entry name" value="DNA_helicase_ATP-dep_RecQ"/>
</dbReference>
<evidence type="ECO:0000313" key="15">
    <source>
        <dbReference type="EMBL" id="MDM7884467.1"/>
    </source>
</evidence>
<dbReference type="Proteomes" id="UP001237823">
    <property type="component" value="Unassembled WGS sequence"/>
</dbReference>
<evidence type="ECO:0000256" key="7">
    <source>
        <dbReference type="ARBA" id="ARBA00023125"/>
    </source>
</evidence>
<dbReference type="InterPro" id="IPR027417">
    <property type="entry name" value="P-loop_NTPase"/>
</dbReference>
<accession>A0ABT7T4G1</accession>
<evidence type="ECO:0000256" key="2">
    <source>
        <dbReference type="ARBA" id="ARBA00022723"/>
    </source>
</evidence>
<dbReference type="PANTHER" id="PTHR13710:SF105">
    <property type="entry name" value="ATP-DEPENDENT DNA HELICASE Q1"/>
    <property type="match status" value="1"/>
</dbReference>
<dbReference type="Pfam" id="PF16124">
    <property type="entry name" value="RecQ_Zn_bind"/>
    <property type="match status" value="1"/>
</dbReference>
<evidence type="ECO:0000256" key="4">
    <source>
        <dbReference type="ARBA" id="ARBA00022801"/>
    </source>
</evidence>
<name>A0ABT7T4G1_9MICO</name>
<evidence type="ECO:0000256" key="5">
    <source>
        <dbReference type="ARBA" id="ARBA00022806"/>
    </source>
</evidence>
<dbReference type="NCBIfam" id="TIGR00614">
    <property type="entry name" value="recQ_fam"/>
    <property type="match status" value="1"/>
</dbReference>
<evidence type="ECO:0000256" key="11">
    <source>
        <dbReference type="ARBA" id="ARBA00044535"/>
    </source>
</evidence>
<comment type="catalytic activity">
    <reaction evidence="9">
        <text>Couples ATP hydrolysis with the unwinding of duplex DNA by translocating in the 3'-5' direction.</text>
        <dbReference type="EC" id="5.6.2.4"/>
    </reaction>
</comment>
<evidence type="ECO:0000256" key="9">
    <source>
        <dbReference type="ARBA" id="ARBA00034617"/>
    </source>
</evidence>
<organism evidence="15 16">
    <name type="scientific">Curtobacterium citri</name>
    <dbReference type="NCBI Taxonomy" id="3055139"/>
    <lineage>
        <taxon>Bacteria</taxon>
        <taxon>Bacillati</taxon>
        <taxon>Actinomycetota</taxon>
        <taxon>Actinomycetes</taxon>
        <taxon>Micrococcales</taxon>
        <taxon>Microbacteriaceae</taxon>
        <taxon>Curtobacterium</taxon>
    </lineage>
</organism>
<dbReference type="SMART" id="SM00490">
    <property type="entry name" value="HELICc"/>
    <property type="match status" value="1"/>
</dbReference>
<evidence type="ECO:0000256" key="12">
    <source>
        <dbReference type="ARBA" id="ARBA00044550"/>
    </source>
</evidence>
<reference evidence="15 16" key="1">
    <citation type="submission" date="2023-06" db="EMBL/GenBank/DDBJ databases">
        <authorList>
            <person name="Feng G."/>
            <person name="Li J."/>
            <person name="Zhu H."/>
        </authorList>
    </citation>
    <scope>NUCLEOTIDE SEQUENCE [LARGE SCALE GENOMIC DNA]</scope>
    <source>
        <strain evidence="15 16">RHCKG23</strain>
    </source>
</reference>
<protein>
    <recommendedName>
        <fullName evidence="11">ATP-dependent DNA helicase RecQ</fullName>
        <ecNumber evidence="10">5.6.2.4</ecNumber>
    </recommendedName>
    <alternativeName>
        <fullName evidence="12">DNA 3'-5' helicase RecQ</fullName>
    </alternativeName>
</protein>
<keyword evidence="4 15" id="KW-0378">Hydrolase</keyword>
<evidence type="ECO:0000256" key="10">
    <source>
        <dbReference type="ARBA" id="ARBA00034808"/>
    </source>
</evidence>
<evidence type="ECO:0000256" key="3">
    <source>
        <dbReference type="ARBA" id="ARBA00022741"/>
    </source>
</evidence>
<comment type="similarity">
    <text evidence="1">Belongs to the helicase family. RecQ subfamily.</text>
</comment>
<keyword evidence="7" id="KW-0238">DNA-binding</keyword>
<dbReference type="GO" id="GO:0003678">
    <property type="term" value="F:DNA helicase activity"/>
    <property type="evidence" value="ECO:0007669"/>
    <property type="project" value="UniProtKB-EC"/>
</dbReference>
<evidence type="ECO:0000259" key="13">
    <source>
        <dbReference type="PROSITE" id="PS51192"/>
    </source>
</evidence>
<dbReference type="GO" id="GO:0016787">
    <property type="term" value="F:hydrolase activity"/>
    <property type="evidence" value="ECO:0007669"/>
    <property type="project" value="UniProtKB-KW"/>
</dbReference>
<evidence type="ECO:0000259" key="14">
    <source>
        <dbReference type="PROSITE" id="PS51194"/>
    </source>
</evidence>
<dbReference type="CDD" id="cd17920">
    <property type="entry name" value="DEXHc_RecQ"/>
    <property type="match status" value="1"/>
</dbReference>
<keyword evidence="16" id="KW-1185">Reference proteome</keyword>
<feature type="domain" description="Helicase C-terminal" evidence="14">
    <location>
        <begin position="222"/>
        <end position="371"/>
    </location>
</feature>
<feature type="domain" description="Helicase ATP-binding" evidence="13">
    <location>
        <begin position="25"/>
        <end position="195"/>
    </location>
</feature>
<evidence type="ECO:0000313" key="16">
    <source>
        <dbReference type="Proteomes" id="UP001237823"/>
    </source>
</evidence>
<proteinExistence type="inferred from homology"/>
<dbReference type="SUPFAM" id="SSF52540">
    <property type="entry name" value="P-loop containing nucleoside triphosphate hydrolases"/>
    <property type="match status" value="1"/>
</dbReference>
<keyword evidence="2" id="KW-0479">Metal-binding</keyword>
<evidence type="ECO:0000256" key="6">
    <source>
        <dbReference type="ARBA" id="ARBA00022840"/>
    </source>
</evidence>
<dbReference type="InterPro" id="IPR014001">
    <property type="entry name" value="Helicase_ATP-bd"/>
</dbReference>
<dbReference type="InterPro" id="IPR001650">
    <property type="entry name" value="Helicase_C-like"/>
</dbReference>